<gene>
    <name evidence="1" type="ORF">METZ01_LOCUS194742</name>
</gene>
<dbReference type="AlphaFoldDB" id="A0A382DU17"/>
<evidence type="ECO:0000313" key="1">
    <source>
        <dbReference type="EMBL" id="SVB41888.1"/>
    </source>
</evidence>
<name>A0A382DU17_9ZZZZ</name>
<organism evidence="1">
    <name type="scientific">marine metagenome</name>
    <dbReference type="NCBI Taxonomy" id="408172"/>
    <lineage>
        <taxon>unclassified sequences</taxon>
        <taxon>metagenomes</taxon>
        <taxon>ecological metagenomes</taxon>
    </lineage>
</organism>
<reference evidence="1" key="1">
    <citation type="submission" date="2018-05" db="EMBL/GenBank/DDBJ databases">
        <authorList>
            <person name="Lanie J.A."/>
            <person name="Ng W.-L."/>
            <person name="Kazmierczak K.M."/>
            <person name="Andrzejewski T.M."/>
            <person name="Davidsen T.M."/>
            <person name="Wayne K.J."/>
            <person name="Tettelin H."/>
            <person name="Glass J.I."/>
            <person name="Rusch D."/>
            <person name="Podicherti R."/>
            <person name="Tsui H.-C.T."/>
            <person name="Winkler M.E."/>
        </authorList>
    </citation>
    <scope>NUCLEOTIDE SEQUENCE</scope>
</reference>
<proteinExistence type="predicted"/>
<dbReference type="EMBL" id="UINC01041094">
    <property type="protein sequence ID" value="SVB41888.1"/>
    <property type="molecule type" value="Genomic_DNA"/>
</dbReference>
<sequence length="55" mass="6266">MKDGIKIVDQARQIQLQEQKTISVKTNAPVCSKTKQYLQKKGIEVRGVKAPEKQR</sequence>
<protein>
    <submittedName>
        <fullName evidence="1">Uncharacterized protein</fullName>
    </submittedName>
</protein>
<accession>A0A382DU17</accession>